<sequence>MVLHLTFTNITKYNLNIIAYIQYRTAQKAGHFYQNLLAKSNSAYKEEEINCLKISNSLINQLLKIIINNAHLRLLLAPDGRMFLSALLSLLLLALSIKFTRLICVSWLRLKIRVSLIKCNGSRQWYDDVLFFYGRFLVSLFNHITFWSYHCGLVSTTDTGFCASTQTVELLINFCCFSTTGFVAFLFGVLQLFGTSDCIMLKELNLTNRSWARILGTIISFGVDFCDSFFIK</sequence>
<feature type="transmembrane region" description="Helical" evidence="1">
    <location>
        <begin position="82"/>
        <end position="108"/>
    </location>
</feature>
<name>A0A6G0TXV4_APHGL</name>
<feature type="transmembrane region" description="Helical" evidence="1">
    <location>
        <begin position="129"/>
        <end position="150"/>
    </location>
</feature>
<comment type="caution">
    <text evidence="2">The sequence shown here is derived from an EMBL/GenBank/DDBJ whole genome shotgun (WGS) entry which is preliminary data.</text>
</comment>
<dbReference type="EMBL" id="VYZN01000013">
    <property type="protein sequence ID" value="KAE9540801.1"/>
    <property type="molecule type" value="Genomic_DNA"/>
</dbReference>
<evidence type="ECO:0000313" key="2">
    <source>
        <dbReference type="EMBL" id="KAE9540801.1"/>
    </source>
</evidence>
<protein>
    <submittedName>
        <fullName evidence="2">Uncharacterized protein</fullName>
    </submittedName>
</protein>
<keyword evidence="1" id="KW-1133">Transmembrane helix</keyword>
<dbReference type="Proteomes" id="UP000475862">
    <property type="component" value="Unassembled WGS sequence"/>
</dbReference>
<gene>
    <name evidence="2" type="ORF">AGLY_004046</name>
</gene>
<evidence type="ECO:0000313" key="3">
    <source>
        <dbReference type="Proteomes" id="UP000475862"/>
    </source>
</evidence>
<evidence type="ECO:0000256" key="1">
    <source>
        <dbReference type="SAM" id="Phobius"/>
    </source>
</evidence>
<organism evidence="2 3">
    <name type="scientific">Aphis glycines</name>
    <name type="common">Soybean aphid</name>
    <dbReference type="NCBI Taxonomy" id="307491"/>
    <lineage>
        <taxon>Eukaryota</taxon>
        <taxon>Metazoa</taxon>
        <taxon>Ecdysozoa</taxon>
        <taxon>Arthropoda</taxon>
        <taxon>Hexapoda</taxon>
        <taxon>Insecta</taxon>
        <taxon>Pterygota</taxon>
        <taxon>Neoptera</taxon>
        <taxon>Paraneoptera</taxon>
        <taxon>Hemiptera</taxon>
        <taxon>Sternorrhyncha</taxon>
        <taxon>Aphidomorpha</taxon>
        <taxon>Aphidoidea</taxon>
        <taxon>Aphididae</taxon>
        <taxon>Aphidini</taxon>
        <taxon>Aphis</taxon>
        <taxon>Aphis</taxon>
    </lineage>
</organism>
<keyword evidence="3" id="KW-1185">Reference proteome</keyword>
<keyword evidence="1" id="KW-0472">Membrane</keyword>
<proteinExistence type="predicted"/>
<keyword evidence="1" id="KW-0812">Transmembrane</keyword>
<reference evidence="2 3" key="1">
    <citation type="submission" date="2019-08" db="EMBL/GenBank/DDBJ databases">
        <title>The genome of the soybean aphid Biotype 1, its phylome, world population structure and adaptation to the North American continent.</title>
        <authorList>
            <person name="Giordano R."/>
            <person name="Donthu R.K."/>
            <person name="Hernandez A.G."/>
            <person name="Wright C.L."/>
            <person name="Zimin A.V."/>
        </authorList>
    </citation>
    <scope>NUCLEOTIDE SEQUENCE [LARGE SCALE GENOMIC DNA]</scope>
    <source>
        <tissue evidence="2">Whole aphids</tissue>
    </source>
</reference>
<accession>A0A6G0TXV4</accession>
<dbReference type="AlphaFoldDB" id="A0A6G0TXV4"/>
<feature type="transmembrane region" description="Helical" evidence="1">
    <location>
        <begin position="170"/>
        <end position="190"/>
    </location>
</feature>